<protein>
    <submittedName>
        <fullName evidence="3">Carbohydrate-binding module family 13 protein</fullName>
    </submittedName>
</protein>
<evidence type="ECO:0000259" key="1">
    <source>
        <dbReference type="Pfam" id="PF14200"/>
    </source>
</evidence>
<dbReference type="Gene3D" id="3.30.460.70">
    <property type="match status" value="1"/>
</dbReference>
<dbReference type="InterPro" id="IPR038765">
    <property type="entry name" value="Papain-like_cys_pep_sf"/>
</dbReference>
<organism evidence="3 4">
    <name type="scientific">Mycena alexandri</name>
    <dbReference type="NCBI Taxonomy" id="1745969"/>
    <lineage>
        <taxon>Eukaryota</taxon>
        <taxon>Fungi</taxon>
        <taxon>Dikarya</taxon>
        <taxon>Basidiomycota</taxon>
        <taxon>Agaricomycotina</taxon>
        <taxon>Agaricomycetes</taxon>
        <taxon>Agaricomycetidae</taxon>
        <taxon>Agaricales</taxon>
        <taxon>Marasmiineae</taxon>
        <taxon>Mycenaceae</taxon>
        <taxon>Mycena</taxon>
    </lineage>
</organism>
<evidence type="ECO:0000313" key="3">
    <source>
        <dbReference type="EMBL" id="KAJ7044345.1"/>
    </source>
</evidence>
<dbReference type="Pfam" id="PF18021">
    <property type="entry name" value="Agglutinin_C"/>
    <property type="match status" value="1"/>
</dbReference>
<dbReference type="EMBL" id="JARJCM010000007">
    <property type="protein sequence ID" value="KAJ7044345.1"/>
    <property type="molecule type" value="Genomic_DNA"/>
</dbReference>
<feature type="domain" description="Ricin B lectin" evidence="1">
    <location>
        <begin position="102"/>
        <end position="160"/>
    </location>
</feature>
<evidence type="ECO:0000259" key="2">
    <source>
        <dbReference type="Pfam" id="PF18021"/>
    </source>
</evidence>
<proteinExistence type="predicted"/>
<accession>A0AAD6XDH9</accession>
<name>A0AAD6XDH9_9AGAR</name>
<feature type="domain" description="Ricin B lectin" evidence="1">
    <location>
        <begin position="5"/>
        <end position="88"/>
    </location>
</feature>
<dbReference type="InterPro" id="IPR000772">
    <property type="entry name" value="Ricin_B_lectin"/>
</dbReference>
<dbReference type="SUPFAM" id="SSF50370">
    <property type="entry name" value="Ricin B-like lectins"/>
    <property type="match status" value="1"/>
</dbReference>
<sequence length="295" mass="32864">MPFAGEGIYTIQNVNGLAVDLHGGSPNDGTKIQGYKMWPMSDAACLGQLWLVKRVPLANGIRYTLQNLRGGTYMDLQRGSSANGTPVIGHQLSITNGTLAQNQQWEMFDLGIGIYRFRNYMAQTFLDLDGGRDKNETKIQGWSGDDPNNGHQRWTMTQRSMHFAQIDPILRANQFVITKADLHGYNLDTIYFILDNLLLEAIWKVAGLNAGMHRPELFDSDDFAMAFKSQVAKWGQENIRASGLSILCGFMVGSNPQGNKHGYNWSLSNNEVVFIEPQTGGFAITLGYIGEWGIY</sequence>
<comment type="caution">
    <text evidence="3">The sequence shown here is derived from an EMBL/GenBank/DDBJ whole genome shotgun (WGS) entry which is preliminary data.</text>
</comment>
<feature type="domain" description="Agglutinin C-terminal" evidence="2">
    <location>
        <begin position="191"/>
        <end position="281"/>
    </location>
</feature>
<reference evidence="3" key="1">
    <citation type="submission" date="2023-03" db="EMBL/GenBank/DDBJ databases">
        <title>Massive genome expansion in bonnet fungi (Mycena s.s.) driven by repeated elements and novel gene families across ecological guilds.</title>
        <authorList>
            <consortium name="Lawrence Berkeley National Laboratory"/>
            <person name="Harder C.B."/>
            <person name="Miyauchi S."/>
            <person name="Viragh M."/>
            <person name="Kuo A."/>
            <person name="Thoen E."/>
            <person name="Andreopoulos B."/>
            <person name="Lu D."/>
            <person name="Skrede I."/>
            <person name="Drula E."/>
            <person name="Henrissat B."/>
            <person name="Morin E."/>
            <person name="Kohler A."/>
            <person name="Barry K."/>
            <person name="LaButti K."/>
            <person name="Morin E."/>
            <person name="Salamov A."/>
            <person name="Lipzen A."/>
            <person name="Mereny Z."/>
            <person name="Hegedus B."/>
            <person name="Baldrian P."/>
            <person name="Stursova M."/>
            <person name="Weitz H."/>
            <person name="Taylor A."/>
            <person name="Grigoriev I.V."/>
            <person name="Nagy L.G."/>
            <person name="Martin F."/>
            <person name="Kauserud H."/>
        </authorList>
    </citation>
    <scope>NUCLEOTIDE SEQUENCE</scope>
    <source>
        <strain evidence="3">CBHHK200</strain>
    </source>
</reference>
<dbReference type="PROSITE" id="PS50231">
    <property type="entry name" value="RICIN_B_LECTIN"/>
    <property type="match status" value="1"/>
</dbReference>
<keyword evidence="4" id="KW-1185">Reference proteome</keyword>
<evidence type="ECO:0000313" key="4">
    <source>
        <dbReference type="Proteomes" id="UP001218188"/>
    </source>
</evidence>
<dbReference type="Pfam" id="PF14200">
    <property type="entry name" value="RicinB_lectin_2"/>
    <property type="match status" value="2"/>
</dbReference>
<dbReference type="InterPro" id="IPR040600">
    <property type="entry name" value="Agglutinin_C"/>
</dbReference>
<dbReference type="Proteomes" id="UP001218188">
    <property type="component" value="Unassembled WGS sequence"/>
</dbReference>
<gene>
    <name evidence="3" type="ORF">C8F04DRAFT_1250287</name>
</gene>
<dbReference type="SUPFAM" id="SSF54001">
    <property type="entry name" value="Cysteine proteinases"/>
    <property type="match status" value="1"/>
</dbReference>
<dbReference type="Gene3D" id="2.80.10.50">
    <property type="match status" value="1"/>
</dbReference>
<dbReference type="AlphaFoldDB" id="A0AAD6XDH9"/>
<dbReference type="InterPro" id="IPR035992">
    <property type="entry name" value="Ricin_B-like_lectins"/>
</dbReference>